<dbReference type="PROSITE" id="PS51007">
    <property type="entry name" value="CYTC"/>
    <property type="match status" value="2"/>
</dbReference>
<feature type="binding site" description="covalent" evidence="4">
    <location>
        <position position="145"/>
    </location>
    <ligand>
        <name>heme c</name>
        <dbReference type="ChEBI" id="CHEBI:61717"/>
        <label>2</label>
    </ligand>
</feature>
<dbReference type="PANTHER" id="PTHR33751:SF11">
    <property type="entry name" value="BLL4483 PROTEIN"/>
    <property type="match status" value="1"/>
</dbReference>
<feature type="chain" id="PRO_5016710854" evidence="6">
    <location>
        <begin position="27"/>
        <end position="220"/>
    </location>
</feature>
<evidence type="ECO:0000259" key="7">
    <source>
        <dbReference type="PROSITE" id="PS51007"/>
    </source>
</evidence>
<dbReference type="Pfam" id="PF00034">
    <property type="entry name" value="Cytochrom_C"/>
    <property type="match status" value="2"/>
</dbReference>
<dbReference type="AlphaFoldDB" id="A0A365PZ06"/>
<feature type="binding site" description="axial binding residue" evidence="5">
    <location>
        <position position="191"/>
    </location>
    <ligand>
        <name>heme c</name>
        <dbReference type="ChEBI" id="CHEBI:61717"/>
        <label>2</label>
    </ligand>
    <ligandPart>
        <name>Fe</name>
        <dbReference type="ChEBI" id="CHEBI:18248"/>
    </ligandPart>
</feature>
<evidence type="ECO:0000256" key="2">
    <source>
        <dbReference type="ARBA" id="ARBA00022723"/>
    </source>
</evidence>
<keyword evidence="1 4" id="KW-0349">Heme</keyword>
<dbReference type="InterPro" id="IPR050597">
    <property type="entry name" value="Cytochrome_c_Oxidase_Subunit"/>
</dbReference>
<dbReference type="SUPFAM" id="SSF46626">
    <property type="entry name" value="Cytochrome c"/>
    <property type="match status" value="2"/>
</dbReference>
<protein>
    <submittedName>
        <fullName evidence="8">Cytochrome c4</fullName>
    </submittedName>
</protein>
<dbReference type="Gene3D" id="1.10.760.10">
    <property type="entry name" value="Cytochrome c-like domain"/>
    <property type="match status" value="2"/>
</dbReference>
<dbReference type="PANTHER" id="PTHR33751">
    <property type="entry name" value="CBB3-TYPE CYTOCHROME C OXIDASE SUBUNIT FIXP"/>
    <property type="match status" value="1"/>
</dbReference>
<keyword evidence="2 5" id="KW-0479">Metal-binding</keyword>
<dbReference type="Proteomes" id="UP000252554">
    <property type="component" value="Unassembled WGS sequence"/>
</dbReference>
<evidence type="ECO:0000313" key="9">
    <source>
        <dbReference type="Proteomes" id="UP000252554"/>
    </source>
</evidence>
<keyword evidence="6" id="KW-0732">Signal</keyword>
<name>A0A365PZ06_9GAMM</name>
<dbReference type="GO" id="GO:0042597">
    <property type="term" value="C:periplasmic space"/>
    <property type="evidence" value="ECO:0007669"/>
    <property type="project" value="InterPro"/>
</dbReference>
<dbReference type="PIRSF" id="PIRSF000005">
    <property type="entry name" value="Cytochrome_c4"/>
    <property type="match status" value="1"/>
</dbReference>
<organism evidence="8 9">
    <name type="scientific">Stutzerimonas zhaodongensis</name>
    <dbReference type="NCBI Taxonomy" id="1176257"/>
    <lineage>
        <taxon>Bacteria</taxon>
        <taxon>Pseudomonadati</taxon>
        <taxon>Pseudomonadota</taxon>
        <taxon>Gammaproteobacteria</taxon>
        <taxon>Pseudomonadales</taxon>
        <taxon>Pseudomonadaceae</taxon>
        <taxon>Stutzerimonas</taxon>
    </lineage>
</organism>
<keyword evidence="3 5" id="KW-0408">Iron</keyword>
<dbReference type="InterPro" id="IPR024167">
    <property type="entry name" value="Cytochrome_c4-like"/>
</dbReference>
<dbReference type="InterPro" id="IPR009056">
    <property type="entry name" value="Cyt_c-like_dom"/>
</dbReference>
<evidence type="ECO:0000256" key="1">
    <source>
        <dbReference type="ARBA" id="ARBA00022617"/>
    </source>
</evidence>
<evidence type="ECO:0000313" key="8">
    <source>
        <dbReference type="EMBL" id="RBA62182.1"/>
    </source>
</evidence>
<dbReference type="GO" id="GO:0005506">
    <property type="term" value="F:iron ion binding"/>
    <property type="evidence" value="ECO:0007669"/>
    <property type="project" value="InterPro"/>
</dbReference>
<feature type="binding site" description="covalent" evidence="4">
    <location>
        <position position="48"/>
    </location>
    <ligand>
        <name>heme c</name>
        <dbReference type="ChEBI" id="CHEBI:61717"/>
        <label>1</label>
    </ligand>
</feature>
<dbReference type="GO" id="GO:0020037">
    <property type="term" value="F:heme binding"/>
    <property type="evidence" value="ECO:0007669"/>
    <property type="project" value="InterPro"/>
</dbReference>
<dbReference type="EMBL" id="QNTV01000001">
    <property type="protein sequence ID" value="RBA62182.1"/>
    <property type="molecule type" value="Genomic_DNA"/>
</dbReference>
<dbReference type="GO" id="GO:0009055">
    <property type="term" value="F:electron transfer activity"/>
    <property type="evidence" value="ECO:0007669"/>
    <property type="project" value="InterPro"/>
</dbReference>
<feature type="binding site" description="axial binding residue" evidence="5">
    <location>
        <position position="149"/>
    </location>
    <ligand>
        <name>heme c</name>
        <dbReference type="ChEBI" id="CHEBI:61717"/>
        <label>2</label>
    </ligand>
    <ligandPart>
        <name>Fe</name>
        <dbReference type="ChEBI" id="CHEBI:18248"/>
    </ligandPart>
</feature>
<feature type="domain" description="Cytochrome c" evidence="7">
    <location>
        <begin position="131"/>
        <end position="214"/>
    </location>
</feature>
<sequence>MIWRLHERPPLALAGLFLAISVSAHAADAVAVYSKGGANPAAMACATCHGAEGEGMAAAGFPRLAGLSANYMRKQLADFASGARANPIMQPIAAALSREEAEAVSTMLADKPQPRVERVDRTALVDGPGETLALRGAWDRDIPECVACHGPSGTGVGDAFPPLAGQSAQYLSSQLTAWRQGTRKNDPNDLMGHIARSLTEDEVKAVSTYFAGLTEKGAAK</sequence>
<comment type="PTM">
    <text evidence="4">Binds 2 heme c groups covalently per subunit.</text>
</comment>
<feature type="signal peptide" evidence="6">
    <location>
        <begin position="1"/>
        <end position="26"/>
    </location>
</feature>
<gene>
    <name evidence="8" type="ORF">DQ403_00850</name>
</gene>
<evidence type="ECO:0000256" key="3">
    <source>
        <dbReference type="ARBA" id="ARBA00023004"/>
    </source>
</evidence>
<evidence type="ECO:0000256" key="6">
    <source>
        <dbReference type="SAM" id="SignalP"/>
    </source>
</evidence>
<feature type="binding site" description="covalent" evidence="4">
    <location>
        <position position="45"/>
    </location>
    <ligand>
        <name>heme c</name>
        <dbReference type="ChEBI" id="CHEBI:61717"/>
        <label>1</label>
    </ligand>
</feature>
<feature type="binding site" description="axial binding residue" evidence="5">
    <location>
        <position position="89"/>
    </location>
    <ligand>
        <name>heme c</name>
        <dbReference type="ChEBI" id="CHEBI:61717"/>
        <label>1</label>
    </ligand>
    <ligandPart>
        <name>Fe</name>
        <dbReference type="ChEBI" id="CHEBI:18248"/>
    </ligandPart>
</feature>
<proteinExistence type="predicted"/>
<feature type="binding site" description="axial binding residue" evidence="5">
    <location>
        <position position="49"/>
    </location>
    <ligand>
        <name>heme c</name>
        <dbReference type="ChEBI" id="CHEBI:61717"/>
        <label>1</label>
    </ligand>
    <ligandPart>
        <name>Fe</name>
        <dbReference type="ChEBI" id="CHEBI:18248"/>
    </ligandPart>
</feature>
<accession>A0A365PZ06</accession>
<feature type="domain" description="Cytochrome c" evidence="7">
    <location>
        <begin position="24"/>
        <end position="112"/>
    </location>
</feature>
<feature type="binding site" description="covalent" evidence="4">
    <location>
        <position position="148"/>
    </location>
    <ligand>
        <name>heme c</name>
        <dbReference type="ChEBI" id="CHEBI:61717"/>
        <label>2</label>
    </ligand>
</feature>
<reference evidence="8 9" key="1">
    <citation type="submission" date="2018-06" db="EMBL/GenBank/DDBJ databases">
        <title>Whole genome sequencing of four bacterial strains from South Shetland trench revealing bio-synthetic gene clusters.</title>
        <authorList>
            <person name="Abdel-Mageed W.M."/>
            <person name="Lehri B."/>
            <person name="Jarmusch S.A."/>
            <person name="Miranda K."/>
            <person name="Goodfellow M."/>
            <person name="Jaspars M."/>
            <person name="Karlyshev A.V."/>
        </authorList>
    </citation>
    <scope>NUCLEOTIDE SEQUENCE [LARGE SCALE GENOMIC DNA]</scope>
    <source>
        <strain evidence="8 9">SST2</strain>
    </source>
</reference>
<dbReference type="InterPro" id="IPR036909">
    <property type="entry name" value="Cyt_c-like_dom_sf"/>
</dbReference>
<comment type="caution">
    <text evidence="8">The sequence shown here is derived from an EMBL/GenBank/DDBJ whole genome shotgun (WGS) entry which is preliminary data.</text>
</comment>
<evidence type="ECO:0000256" key="4">
    <source>
        <dbReference type="PIRSR" id="PIRSR000005-1"/>
    </source>
</evidence>
<evidence type="ECO:0000256" key="5">
    <source>
        <dbReference type="PIRSR" id="PIRSR000005-2"/>
    </source>
</evidence>